<name>A0ABP8X4Z9_9ACTN</name>
<comment type="caution">
    <text evidence="2">The sequence shown here is derived from an EMBL/GenBank/DDBJ whole genome shotgun (WGS) entry which is preliminary data.</text>
</comment>
<keyword evidence="3" id="KW-1185">Reference proteome</keyword>
<evidence type="ECO:0000313" key="3">
    <source>
        <dbReference type="Proteomes" id="UP001499974"/>
    </source>
</evidence>
<sequence length="316" mass="33077">MDQKVTPILPPPSVDDLLALSAEARLGQVDFASRLVAAPSNDAPLATVTSVDDRRRAVAVEPEPVVETEPAAVVEPEPEPEAVVEPEPAPTPAKPAPRSRPKPAAKATPKAAAAKPAARKPAASRRKPVPEATAAEPMTEGTVDAVIAGAMGTDHRDELVEDAVLADAAPTLRFSTEPAPSPRRIARALPVVPEQAPDDAYLGGSVQEVVDAAIERLRDAENAALQHVAALETEAARRAELLTAQAELDAELIRITARREAHAIISAARSQAGLGGQSPRESRQLAEISDAVSRLAESIESTLAPRHPFSTQGDQA</sequence>
<evidence type="ECO:0000256" key="1">
    <source>
        <dbReference type="SAM" id="MobiDB-lite"/>
    </source>
</evidence>
<feature type="compositionally biased region" description="Low complexity" evidence="1">
    <location>
        <begin position="59"/>
        <end position="75"/>
    </location>
</feature>
<dbReference type="Proteomes" id="UP001499974">
    <property type="component" value="Unassembled WGS sequence"/>
</dbReference>
<dbReference type="RefSeq" id="WP_345520741.1">
    <property type="nucleotide sequence ID" value="NZ_BAABKM010000002.1"/>
</dbReference>
<dbReference type="EMBL" id="BAABKM010000002">
    <property type="protein sequence ID" value="GAA4700324.1"/>
    <property type="molecule type" value="Genomic_DNA"/>
</dbReference>
<reference evidence="3" key="1">
    <citation type="journal article" date="2019" name="Int. J. Syst. Evol. Microbiol.">
        <title>The Global Catalogue of Microorganisms (GCM) 10K type strain sequencing project: providing services to taxonomists for standard genome sequencing and annotation.</title>
        <authorList>
            <consortium name="The Broad Institute Genomics Platform"/>
            <consortium name="The Broad Institute Genome Sequencing Center for Infectious Disease"/>
            <person name="Wu L."/>
            <person name="Ma J."/>
        </authorList>
    </citation>
    <scope>NUCLEOTIDE SEQUENCE [LARGE SCALE GENOMIC DNA]</scope>
    <source>
        <strain evidence="3">JCM 18531</strain>
    </source>
</reference>
<proteinExistence type="predicted"/>
<organism evidence="2 3">
    <name type="scientific">Nocardioides conyzicola</name>
    <dbReference type="NCBI Taxonomy" id="1651781"/>
    <lineage>
        <taxon>Bacteria</taxon>
        <taxon>Bacillati</taxon>
        <taxon>Actinomycetota</taxon>
        <taxon>Actinomycetes</taxon>
        <taxon>Propionibacteriales</taxon>
        <taxon>Nocardioidaceae</taxon>
        <taxon>Nocardioides</taxon>
    </lineage>
</organism>
<gene>
    <name evidence="2" type="ORF">GCM10023349_16270</name>
</gene>
<protein>
    <submittedName>
        <fullName evidence="2">Uncharacterized protein</fullName>
    </submittedName>
</protein>
<feature type="region of interest" description="Disordered" evidence="1">
    <location>
        <begin position="58"/>
        <end position="141"/>
    </location>
</feature>
<feature type="compositionally biased region" description="Low complexity" evidence="1">
    <location>
        <begin position="104"/>
        <end position="121"/>
    </location>
</feature>
<accession>A0ABP8X4Z9</accession>
<evidence type="ECO:0000313" key="2">
    <source>
        <dbReference type="EMBL" id="GAA4700324.1"/>
    </source>
</evidence>